<evidence type="ECO:0000256" key="1">
    <source>
        <dbReference type="ARBA" id="ARBA00023125"/>
    </source>
</evidence>
<dbReference type="PROSITE" id="PS01081">
    <property type="entry name" value="HTH_TETR_1"/>
    <property type="match status" value="1"/>
</dbReference>
<dbReference type="RefSeq" id="WP_008738242.1">
    <property type="nucleotide sequence ID" value="NZ_CP004387.1"/>
</dbReference>
<dbReference type="Pfam" id="PF00440">
    <property type="entry name" value="TetR_N"/>
    <property type="match status" value="1"/>
</dbReference>
<evidence type="ECO:0000313" key="5">
    <source>
        <dbReference type="Proteomes" id="UP000006764"/>
    </source>
</evidence>
<gene>
    <name evidence="4" type="ORF">S7S_03520</name>
</gene>
<dbReference type="AlphaFoldDB" id="A0A0B4XJA3"/>
<keyword evidence="5" id="KW-1185">Reference proteome</keyword>
<accession>A0A0B4XJA3</accession>
<protein>
    <submittedName>
        <fullName evidence="4">Transcriptional regulator</fullName>
    </submittedName>
</protein>
<dbReference type="PANTHER" id="PTHR43479">
    <property type="entry name" value="ACREF/ENVCD OPERON REPRESSOR-RELATED"/>
    <property type="match status" value="1"/>
</dbReference>
<evidence type="ECO:0000313" key="4">
    <source>
        <dbReference type="EMBL" id="AJD47126.1"/>
    </source>
</evidence>
<dbReference type="GO" id="GO:0003677">
    <property type="term" value="F:DNA binding"/>
    <property type="evidence" value="ECO:0007669"/>
    <property type="project" value="UniProtKB-UniRule"/>
</dbReference>
<organism evidence="4 5">
    <name type="scientific">Isoalcanivorax pacificus W11-5</name>
    <dbReference type="NCBI Taxonomy" id="391936"/>
    <lineage>
        <taxon>Bacteria</taxon>
        <taxon>Pseudomonadati</taxon>
        <taxon>Pseudomonadota</taxon>
        <taxon>Gammaproteobacteria</taxon>
        <taxon>Oceanospirillales</taxon>
        <taxon>Alcanivoracaceae</taxon>
        <taxon>Isoalcanivorax</taxon>
    </lineage>
</organism>
<name>A0A0B4XJA3_9GAMM</name>
<dbReference type="PROSITE" id="PS50977">
    <property type="entry name" value="HTH_TETR_2"/>
    <property type="match status" value="1"/>
</dbReference>
<feature type="DNA-binding region" description="H-T-H motif" evidence="2">
    <location>
        <begin position="56"/>
        <end position="75"/>
    </location>
</feature>
<dbReference type="InterPro" id="IPR050624">
    <property type="entry name" value="HTH-type_Tx_Regulator"/>
</dbReference>
<dbReference type="KEGG" id="apac:S7S_03520"/>
<evidence type="ECO:0000259" key="3">
    <source>
        <dbReference type="PROSITE" id="PS50977"/>
    </source>
</evidence>
<dbReference type="OrthoDB" id="9811084at2"/>
<dbReference type="InterPro" id="IPR023772">
    <property type="entry name" value="DNA-bd_HTH_TetR-type_CS"/>
</dbReference>
<proteinExistence type="predicted"/>
<dbReference type="InterPro" id="IPR009057">
    <property type="entry name" value="Homeodomain-like_sf"/>
</dbReference>
<sequence>MDDKAHQDLDAIREVVNQVLDTYQGQDRNIQRSQARAEILIHSMGVFAQRGLHRTTVQHLLDAADISRRTFYKYFNNKVDVLESIYRIFVENMILRFREQVQQSATVKDIISNTTNIYFDYHVSMGPVIRLMMEEARRTGSPLAPYRENGQTLAVEILSHEIERLIGRRFDPLVLRTMLWNLENYSLYLFSRGNDQVSDGELLRCKRVMTGIAEAVVLGEVDDDLLAPPR</sequence>
<dbReference type="InterPro" id="IPR001647">
    <property type="entry name" value="HTH_TetR"/>
</dbReference>
<dbReference type="PANTHER" id="PTHR43479:SF11">
    <property type="entry name" value="ACREF_ENVCD OPERON REPRESSOR-RELATED"/>
    <property type="match status" value="1"/>
</dbReference>
<dbReference type="STRING" id="391936.S7S_03520"/>
<evidence type="ECO:0000256" key="2">
    <source>
        <dbReference type="PROSITE-ProRule" id="PRU00335"/>
    </source>
</evidence>
<dbReference type="HOGENOM" id="CLU_1202765_0_0_6"/>
<dbReference type="Gene3D" id="1.10.357.10">
    <property type="entry name" value="Tetracycline Repressor, domain 2"/>
    <property type="match status" value="1"/>
</dbReference>
<dbReference type="Proteomes" id="UP000006764">
    <property type="component" value="Chromosome"/>
</dbReference>
<dbReference type="SUPFAM" id="SSF46689">
    <property type="entry name" value="Homeodomain-like"/>
    <property type="match status" value="1"/>
</dbReference>
<reference evidence="4 5" key="1">
    <citation type="journal article" date="2012" name="J. Bacteriol.">
        <title>Genome sequence of an alkane-degrading bacterium, Alcanivorax pacificus type strain W11-5, isolated from deep sea sediment.</title>
        <authorList>
            <person name="Lai Q."/>
            <person name="Shao Z."/>
        </authorList>
    </citation>
    <scope>NUCLEOTIDE SEQUENCE [LARGE SCALE GENOMIC DNA]</scope>
    <source>
        <strain evidence="4 5">W11-5</strain>
    </source>
</reference>
<feature type="domain" description="HTH tetR-type" evidence="3">
    <location>
        <begin position="33"/>
        <end position="93"/>
    </location>
</feature>
<dbReference type="EMBL" id="CP004387">
    <property type="protein sequence ID" value="AJD47126.1"/>
    <property type="molecule type" value="Genomic_DNA"/>
</dbReference>
<keyword evidence="1 2" id="KW-0238">DNA-binding</keyword>